<organism evidence="1 2">
    <name type="scientific">Madurella fahalii</name>
    <dbReference type="NCBI Taxonomy" id="1157608"/>
    <lineage>
        <taxon>Eukaryota</taxon>
        <taxon>Fungi</taxon>
        <taxon>Dikarya</taxon>
        <taxon>Ascomycota</taxon>
        <taxon>Pezizomycotina</taxon>
        <taxon>Sordariomycetes</taxon>
        <taxon>Sordariomycetidae</taxon>
        <taxon>Sordariales</taxon>
        <taxon>Sordariales incertae sedis</taxon>
        <taxon>Madurella</taxon>
    </lineage>
</organism>
<dbReference type="RefSeq" id="XP_070919196.1">
    <property type="nucleotide sequence ID" value="XM_071063095.1"/>
</dbReference>
<dbReference type="EMBL" id="BAAFSV010000004">
    <property type="protein sequence ID" value="GAB1317465.1"/>
    <property type="molecule type" value="Genomic_DNA"/>
</dbReference>
<keyword evidence="2" id="KW-1185">Reference proteome</keyword>
<comment type="caution">
    <text evidence="1">The sequence shown here is derived from an EMBL/GenBank/DDBJ whole genome shotgun (WGS) entry which is preliminary data.</text>
</comment>
<dbReference type="GeneID" id="98178418"/>
<accession>A0ABQ0GI73</accession>
<protein>
    <submittedName>
        <fullName evidence="1">Uncharacterized protein</fullName>
    </submittedName>
</protein>
<dbReference type="Proteomes" id="UP001628179">
    <property type="component" value="Unassembled WGS sequence"/>
</dbReference>
<evidence type="ECO:0000313" key="1">
    <source>
        <dbReference type="EMBL" id="GAB1317465.1"/>
    </source>
</evidence>
<proteinExistence type="predicted"/>
<evidence type="ECO:0000313" key="2">
    <source>
        <dbReference type="Proteomes" id="UP001628179"/>
    </source>
</evidence>
<sequence length="279" mass="31005">MTENTTKQVLFPIRGRHQQSNSALSTPTVHFWDPWHACSSAIAKIGAACEAHPCCDRAHVVNAWDALLGIYFQESGATPGGGCHCIRLERRNGPIATDNKQKATRTLIVEHITNVQHRPGSRPTADSSDIFWVECAASDELANPSGWSDLMRRAVNRLDVEYPAHRLFVIVAIGLRWMPFLWDPVESVVDGGLTLLWRQSSCGDDGYKIDHRIQMASSAAVDGLTQRHVERLDQGLTVNPQQAYSLDYWTLDETGSVMNLDDLLFLEKLIVGVKVDSSK</sequence>
<gene>
    <name evidence="1" type="ORF">MFIFM68171_07675</name>
</gene>
<name>A0ABQ0GI73_9PEZI</name>
<reference evidence="1 2" key="1">
    <citation type="submission" date="2024-09" db="EMBL/GenBank/DDBJ databases">
        <title>Itraconazole resistance in Madurella fahalii resulting from another homologue of gene encoding cytochrome P450 14-alpha sterol demethylase (CYP51).</title>
        <authorList>
            <person name="Yoshioka I."/>
            <person name="Fahal A.H."/>
            <person name="Kaneko S."/>
            <person name="Yaguchi T."/>
        </authorList>
    </citation>
    <scope>NUCLEOTIDE SEQUENCE [LARGE SCALE GENOMIC DNA]</scope>
    <source>
        <strain evidence="1 2">IFM 68171</strain>
    </source>
</reference>